<organism evidence="16 17">
    <name type="scientific">Lacinutrix iliipiscaria</name>
    <dbReference type="NCBI Taxonomy" id="1230532"/>
    <lineage>
        <taxon>Bacteria</taxon>
        <taxon>Pseudomonadati</taxon>
        <taxon>Bacteroidota</taxon>
        <taxon>Flavobacteriia</taxon>
        <taxon>Flavobacteriales</taxon>
        <taxon>Flavobacteriaceae</taxon>
        <taxon>Lacinutrix</taxon>
    </lineage>
</organism>
<keyword evidence="5" id="KW-0479">Metal-binding</keyword>
<keyword evidence="11" id="KW-0472">Membrane</keyword>
<dbReference type="PANTHER" id="PTHR45627">
    <property type="entry name" value="ADENYLATE CYCLASE TYPE 1"/>
    <property type="match status" value="1"/>
</dbReference>
<evidence type="ECO:0000256" key="12">
    <source>
        <dbReference type="ARBA" id="ARBA00023239"/>
    </source>
</evidence>
<evidence type="ECO:0000256" key="6">
    <source>
        <dbReference type="ARBA" id="ARBA00022741"/>
    </source>
</evidence>
<keyword evidence="9" id="KW-1133">Transmembrane helix</keyword>
<dbReference type="SMART" id="SM00044">
    <property type="entry name" value="CYCc"/>
    <property type="match status" value="1"/>
</dbReference>
<comment type="catalytic activity">
    <reaction evidence="1">
        <text>ATP = 3',5'-cyclic AMP + diphosphate</text>
        <dbReference type="Rhea" id="RHEA:15389"/>
        <dbReference type="ChEBI" id="CHEBI:30616"/>
        <dbReference type="ChEBI" id="CHEBI:33019"/>
        <dbReference type="ChEBI" id="CHEBI:58165"/>
        <dbReference type="EC" id="4.6.1.1"/>
    </reaction>
</comment>
<dbReference type="PROSITE" id="PS00452">
    <property type="entry name" value="GUANYLATE_CYCLASE_1"/>
    <property type="match status" value="1"/>
</dbReference>
<evidence type="ECO:0000256" key="1">
    <source>
        <dbReference type="ARBA" id="ARBA00001593"/>
    </source>
</evidence>
<dbReference type="InterPro" id="IPR029787">
    <property type="entry name" value="Nucleotide_cyclase"/>
</dbReference>
<accession>A0ABW5WLV6</accession>
<evidence type="ECO:0000256" key="8">
    <source>
        <dbReference type="ARBA" id="ARBA00022842"/>
    </source>
</evidence>
<dbReference type="InterPro" id="IPR032710">
    <property type="entry name" value="NTF2-like_dom_sf"/>
</dbReference>
<evidence type="ECO:0000256" key="4">
    <source>
        <dbReference type="ARBA" id="ARBA00022692"/>
    </source>
</evidence>
<evidence type="ECO:0000256" key="9">
    <source>
        <dbReference type="ARBA" id="ARBA00022989"/>
    </source>
</evidence>
<keyword evidence="10" id="KW-0115">cAMP biosynthesis</keyword>
<evidence type="ECO:0000256" key="10">
    <source>
        <dbReference type="ARBA" id="ARBA00022998"/>
    </source>
</evidence>
<dbReference type="PANTHER" id="PTHR45627:SF12">
    <property type="entry name" value="ADENYLATE CYCLASE TYPE 2"/>
    <property type="match status" value="1"/>
</dbReference>
<evidence type="ECO:0000256" key="13">
    <source>
        <dbReference type="ARBA" id="ARBA00023293"/>
    </source>
</evidence>
<dbReference type="EMBL" id="JBHUOV010000002">
    <property type="protein sequence ID" value="MFD2823682.1"/>
    <property type="molecule type" value="Genomic_DNA"/>
</dbReference>
<keyword evidence="12 14" id="KW-0456">Lyase</keyword>
<keyword evidence="7" id="KW-0067">ATP-binding</keyword>
<dbReference type="RefSeq" id="WP_183487818.1">
    <property type="nucleotide sequence ID" value="NZ_JBHUOV010000002.1"/>
</dbReference>
<dbReference type="CDD" id="cd07302">
    <property type="entry name" value="CHD"/>
    <property type="match status" value="1"/>
</dbReference>
<keyword evidence="13" id="KW-0141">cGMP biosynthesis</keyword>
<sequence>MDSIKNEILLAFDTFWDIWANRDNKENTLDDIIPFFNNSISTIGTGDHELGKDYHEVVQNFKSDFNEFHKPLSINYTYKKAMVLSSTSGYVEAVAIVSFELDDGTPLNLQLRFTTIFVLKNDKWLIAHSHISMPSNDQDIGESFPIDALKAKNNRLQELVTIRTKELEEKSDLLRKEKEKTELLLYNILPRKIARELIAKGKIATVRHENVSVIFTDFMGFTQIASTVSAKKIVKELNEIFFHFDDLIREESLEKIKTIGDSYMAVCGLPEADDKHAYKCVRVAKKMQNFIQNRNKTNDIEWKMRVGIHSGPVVAGIVGKDKFAYDLWGNTVNVASRLETAGLEGKVNISHDTYELLKGDPIFTFESRGKINTKGKGEVEMYFVS</sequence>
<dbReference type="SUPFAM" id="SSF54427">
    <property type="entry name" value="NTF2-like"/>
    <property type="match status" value="1"/>
</dbReference>
<dbReference type="InterPro" id="IPR018297">
    <property type="entry name" value="A/G_cyclase_CS"/>
</dbReference>
<dbReference type="Proteomes" id="UP001597533">
    <property type="component" value="Unassembled WGS sequence"/>
</dbReference>
<keyword evidence="8" id="KW-0460">Magnesium</keyword>
<dbReference type="Gene3D" id="3.30.70.1230">
    <property type="entry name" value="Nucleotide cyclase"/>
    <property type="match status" value="1"/>
</dbReference>
<dbReference type="Pfam" id="PF00211">
    <property type="entry name" value="Guanylate_cyc"/>
    <property type="match status" value="1"/>
</dbReference>
<evidence type="ECO:0000256" key="11">
    <source>
        <dbReference type="ARBA" id="ARBA00023136"/>
    </source>
</evidence>
<evidence type="ECO:0000256" key="5">
    <source>
        <dbReference type="ARBA" id="ARBA00022723"/>
    </source>
</evidence>
<dbReference type="Pfam" id="PF07701">
    <property type="entry name" value="HNOBA"/>
    <property type="match status" value="1"/>
</dbReference>
<comment type="caution">
    <text evidence="16">The sequence shown here is derived from an EMBL/GenBank/DDBJ whole genome shotgun (WGS) entry which is preliminary data.</text>
</comment>
<feature type="domain" description="Guanylate cyclase" evidence="15">
    <location>
        <begin position="212"/>
        <end position="339"/>
    </location>
</feature>
<evidence type="ECO:0000256" key="7">
    <source>
        <dbReference type="ARBA" id="ARBA00022840"/>
    </source>
</evidence>
<dbReference type="SUPFAM" id="SSF55073">
    <property type="entry name" value="Nucleotide cyclase"/>
    <property type="match status" value="1"/>
</dbReference>
<comment type="cofactor">
    <cofactor evidence="2">
        <name>Mg(2+)</name>
        <dbReference type="ChEBI" id="CHEBI:18420"/>
    </cofactor>
</comment>
<dbReference type="InterPro" id="IPR011645">
    <property type="entry name" value="HNOB_dom_associated"/>
</dbReference>
<name>A0ABW5WLV6_9FLAO</name>
<keyword evidence="6" id="KW-0547">Nucleotide-binding</keyword>
<gene>
    <name evidence="16" type="ORF">ACFS5M_08380</name>
</gene>
<proteinExistence type="inferred from homology"/>
<protein>
    <submittedName>
        <fullName evidence="16">Adenylate/guanylate cyclase domain-containing protein</fullName>
    </submittedName>
</protein>
<reference evidence="17" key="1">
    <citation type="journal article" date="2019" name="Int. J. Syst. Evol. Microbiol.">
        <title>The Global Catalogue of Microorganisms (GCM) 10K type strain sequencing project: providing services to taxonomists for standard genome sequencing and annotation.</title>
        <authorList>
            <consortium name="The Broad Institute Genomics Platform"/>
            <consortium name="The Broad Institute Genome Sequencing Center for Infectious Disease"/>
            <person name="Wu L."/>
            <person name="Ma J."/>
        </authorList>
    </citation>
    <scope>NUCLEOTIDE SEQUENCE [LARGE SCALE GENOMIC DNA]</scope>
    <source>
        <strain evidence="17">KCTC 32141</strain>
    </source>
</reference>
<dbReference type="InterPro" id="IPR037401">
    <property type="entry name" value="SnoaL-like"/>
</dbReference>
<evidence type="ECO:0000256" key="2">
    <source>
        <dbReference type="ARBA" id="ARBA00001946"/>
    </source>
</evidence>
<evidence type="ECO:0000259" key="15">
    <source>
        <dbReference type="PROSITE" id="PS50125"/>
    </source>
</evidence>
<dbReference type="PROSITE" id="PS50125">
    <property type="entry name" value="GUANYLATE_CYCLASE_2"/>
    <property type="match status" value="1"/>
</dbReference>
<dbReference type="Gene3D" id="6.10.250.780">
    <property type="match status" value="1"/>
</dbReference>
<comment type="similarity">
    <text evidence="14">Belongs to the adenylyl cyclase class-4/guanylyl cyclase family.</text>
</comment>
<keyword evidence="4" id="KW-0812">Transmembrane</keyword>
<evidence type="ECO:0000313" key="17">
    <source>
        <dbReference type="Proteomes" id="UP001597533"/>
    </source>
</evidence>
<keyword evidence="17" id="KW-1185">Reference proteome</keyword>
<dbReference type="Gene3D" id="3.10.450.50">
    <property type="match status" value="1"/>
</dbReference>
<evidence type="ECO:0000256" key="14">
    <source>
        <dbReference type="RuleBase" id="RU000405"/>
    </source>
</evidence>
<dbReference type="Pfam" id="PF13474">
    <property type="entry name" value="SnoaL_3"/>
    <property type="match status" value="1"/>
</dbReference>
<comment type="subcellular location">
    <subcellularLocation>
        <location evidence="3">Membrane</location>
        <topology evidence="3">Multi-pass membrane protein</topology>
    </subcellularLocation>
</comment>
<evidence type="ECO:0000256" key="3">
    <source>
        <dbReference type="ARBA" id="ARBA00004141"/>
    </source>
</evidence>
<dbReference type="InterPro" id="IPR001054">
    <property type="entry name" value="A/G_cyclase"/>
</dbReference>
<evidence type="ECO:0000313" key="16">
    <source>
        <dbReference type="EMBL" id="MFD2823682.1"/>
    </source>
</evidence>